<proteinExistence type="predicted"/>
<feature type="transmembrane region" description="Helical" evidence="1">
    <location>
        <begin position="235"/>
        <end position="260"/>
    </location>
</feature>
<organism evidence="2 3">
    <name type="scientific">Arcicella aquatica</name>
    <dbReference type="NCBI Taxonomy" id="217141"/>
    <lineage>
        <taxon>Bacteria</taxon>
        <taxon>Pseudomonadati</taxon>
        <taxon>Bacteroidota</taxon>
        <taxon>Cytophagia</taxon>
        <taxon>Cytophagales</taxon>
        <taxon>Flectobacillaceae</taxon>
        <taxon>Arcicella</taxon>
    </lineage>
</organism>
<feature type="transmembrane region" description="Helical" evidence="1">
    <location>
        <begin position="86"/>
        <end position="103"/>
    </location>
</feature>
<name>A0ABU5QR72_9BACT</name>
<evidence type="ECO:0008006" key="4">
    <source>
        <dbReference type="Google" id="ProtNLM"/>
    </source>
</evidence>
<feature type="transmembrane region" description="Helical" evidence="1">
    <location>
        <begin position="196"/>
        <end position="229"/>
    </location>
</feature>
<sequence length="278" mass="31794">MSIQLEILSLTRLICGVCSIVYALEKLLYKKPTHDLLSWEVLQLRHPIFIKIPIFNQLCAEKGIKIVTIVFLIGSIISIVTDIELLLILCYFMMSMCLLIFSARSAYGMDGSDQVIFIIATCLFFIYLHNTVIIRHIAFTFITLQLLFSYFISGYAKLTAKVWRNGEALVGIMGNDIYGNENVYTLLSQNIKISQVLSWVVFGWEALFFICIFCNQHVFICFIIVGFLFHLTNAIVMGLNTFFLAFVACYFPLIHCYLLVHSDAVFSFQVLGYQVFIV</sequence>
<feature type="transmembrane region" description="Helical" evidence="1">
    <location>
        <begin position="138"/>
        <end position="156"/>
    </location>
</feature>
<keyword evidence="1" id="KW-0812">Transmembrane</keyword>
<protein>
    <recommendedName>
        <fullName evidence="4">HTTM domain-containing protein</fullName>
    </recommendedName>
</protein>
<dbReference type="Proteomes" id="UP001304671">
    <property type="component" value="Unassembled WGS sequence"/>
</dbReference>
<keyword evidence="1" id="KW-1133">Transmembrane helix</keyword>
<feature type="transmembrane region" description="Helical" evidence="1">
    <location>
        <begin position="115"/>
        <end position="132"/>
    </location>
</feature>
<feature type="transmembrane region" description="Helical" evidence="1">
    <location>
        <begin position="63"/>
        <end position="80"/>
    </location>
</feature>
<reference evidence="2 3" key="1">
    <citation type="submission" date="2023-12" db="EMBL/GenBank/DDBJ databases">
        <title>Novel species of the genus Arcicella isolated from rivers.</title>
        <authorList>
            <person name="Lu H."/>
        </authorList>
    </citation>
    <scope>NUCLEOTIDE SEQUENCE [LARGE SCALE GENOMIC DNA]</scope>
    <source>
        <strain evidence="2 3">LMG 21963</strain>
    </source>
</reference>
<keyword evidence="1" id="KW-0472">Membrane</keyword>
<gene>
    <name evidence="2" type="ORF">VB264_16345</name>
</gene>
<evidence type="ECO:0000313" key="3">
    <source>
        <dbReference type="Proteomes" id="UP001304671"/>
    </source>
</evidence>
<evidence type="ECO:0000256" key="1">
    <source>
        <dbReference type="SAM" id="Phobius"/>
    </source>
</evidence>
<dbReference type="EMBL" id="JAYFUL010000029">
    <property type="protein sequence ID" value="MEA5259370.1"/>
    <property type="molecule type" value="Genomic_DNA"/>
</dbReference>
<comment type="caution">
    <text evidence="2">The sequence shown here is derived from an EMBL/GenBank/DDBJ whole genome shotgun (WGS) entry which is preliminary data.</text>
</comment>
<accession>A0ABU5QR72</accession>
<evidence type="ECO:0000313" key="2">
    <source>
        <dbReference type="EMBL" id="MEA5259370.1"/>
    </source>
</evidence>
<dbReference type="RefSeq" id="WP_323250925.1">
    <property type="nucleotide sequence ID" value="NZ_JAYFUL010000029.1"/>
</dbReference>
<feature type="transmembrane region" description="Helical" evidence="1">
    <location>
        <begin position="6"/>
        <end position="24"/>
    </location>
</feature>
<keyword evidence="3" id="KW-1185">Reference proteome</keyword>